<organism evidence="2 3">
    <name type="scientific">Pontibacter rugosus</name>
    <dbReference type="NCBI Taxonomy" id="1745966"/>
    <lineage>
        <taxon>Bacteria</taxon>
        <taxon>Pseudomonadati</taxon>
        <taxon>Bacteroidota</taxon>
        <taxon>Cytophagia</taxon>
        <taxon>Cytophagales</taxon>
        <taxon>Hymenobacteraceae</taxon>
        <taxon>Pontibacter</taxon>
    </lineage>
</organism>
<proteinExistence type="predicted"/>
<feature type="compositionally biased region" description="Basic and acidic residues" evidence="1">
    <location>
        <begin position="28"/>
        <end position="38"/>
    </location>
</feature>
<accession>A0ABW3SWI6</accession>
<sequence>MEDYKIILYILAAVAYFVVSQWRKAFKTPDDKSPEVKPKRTVASQPQQRPAQPVTSFEDILKELQPKAEKAKSQGKTLVQDAREFVGEKVLPPLATESAQPVFNKYNSYEEKPERARSWEKRAEAIEAAKNSKFREQKSFVPNEKAVELKPSRFAALLRNPSSVRDAVILTEIFNRKYN</sequence>
<dbReference type="Proteomes" id="UP001597094">
    <property type="component" value="Unassembled WGS sequence"/>
</dbReference>
<evidence type="ECO:0000256" key="1">
    <source>
        <dbReference type="SAM" id="MobiDB-lite"/>
    </source>
</evidence>
<evidence type="ECO:0000313" key="3">
    <source>
        <dbReference type="Proteomes" id="UP001597094"/>
    </source>
</evidence>
<protein>
    <submittedName>
        <fullName evidence="2">Uncharacterized protein</fullName>
    </submittedName>
</protein>
<comment type="caution">
    <text evidence="2">The sequence shown here is derived from an EMBL/GenBank/DDBJ whole genome shotgun (WGS) entry which is preliminary data.</text>
</comment>
<reference evidence="3" key="1">
    <citation type="journal article" date="2019" name="Int. J. Syst. Evol. Microbiol.">
        <title>The Global Catalogue of Microorganisms (GCM) 10K type strain sequencing project: providing services to taxonomists for standard genome sequencing and annotation.</title>
        <authorList>
            <consortium name="The Broad Institute Genomics Platform"/>
            <consortium name="The Broad Institute Genome Sequencing Center for Infectious Disease"/>
            <person name="Wu L."/>
            <person name="Ma J."/>
        </authorList>
    </citation>
    <scope>NUCLEOTIDE SEQUENCE [LARGE SCALE GENOMIC DNA]</scope>
    <source>
        <strain evidence="3">JCM 31319</strain>
    </source>
</reference>
<feature type="compositionally biased region" description="Polar residues" evidence="1">
    <location>
        <begin position="42"/>
        <end position="54"/>
    </location>
</feature>
<gene>
    <name evidence="2" type="ORF">ACFQ2O_17140</name>
</gene>
<dbReference type="EMBL" id="JBHTLD010000192">
    <property type="protein sequence ID" value="MFD1187940.1"/>
    <property type="molecule type" value="Genomic_DNA"/>
</dbReference>
<dbReference type="RefSeq" id="WP_377530574.1">
    <property type="nucleotide sequence ID" value="NZ_JBHTLD010000192.1"/>
</dbReference>
<evidence type="ECO:0000313" key="2">
    <source>
        <dbReference type="EMBL" id="MFD1187940.1"/>
    </source>
</evidence>
<feature type="region of interest" description="Disordered" evidence="1">
    <location>
        <begin position="28"/>
        <end position="54"/>
    </location>
</feature>
<name>A0ABW3SWI6_9BACT</name>
<keyword evidence="3" id="KW-1185">Reference proteome</keyword>